<dbReference type="Proteomes" id="UP001314263">
    <property type="component" value="Unassembled WGS sequence"/>
</dbReference>
<keyword evidence="2" id="KW-1133">Transmembrane helix</keyword>
<accession>A0AAV1HQ08</accession>
<keyword evidence="2" id="KW-0472">Membrane</keyword>
<evidence type="ECO:0000256" key="2">
    <source>
        <dbReference type="SAM" id="Phobius"/>
    </source>
</evidence>
<evidence type="ECO:0000313" key="5">
    <source>
        <dbReference type="Proteomes" id="UP001314263"/>
    </source>
</evidence>
<keyword evidence="2" id="KW-0812">Transmembrane</keyword>
<reference evidence="4 5" key="1">
    <citation type="submission" date="2023-10" db="EMBL/GenBank/DDBJ databases">
        <authorList>
            <person name="Maclean D."/>
            <person name="Macfadyen A."/>
        </authorList>
    </citation>
    <scope>NUCLEOTIDE SEQUENCE [LARGE SCALE GENOMIC DNA]</scope>
</reference>
<keyword evidence="3" id="KW-0732">Signal</keyword>
<evidence type="ECO:0008006" key="6">
    <source>
        <dbReference type="Google" id="ProtNLM"/>
    </source>
</evidence>
<feature type="region of interest" description="Disordered" evidence="1">
    <location>
        <begin position="96"/>
        <end position="126"/>
    </location>
</feature>
<organism evidence="4 5">
    <name type="scientific">Coccomyxa viridis</name>
    <dbReference type="NCBI Taxonomy" id="1274662"/>
    <lineage>
        <taxon>Eukaryota</taxon>
        <taxon>Viridiplantae</taxon>
        <taxon>Chlorophyta</taxon>
        <taxon>core chlorophytes</taxon>
        <taxon>Trebouxiophyceae</taxon>
        <taxon>Trebouxiophyceae incertae sedis</taxon>
        <taxon>Coccomyxaceae</taxon>
        <taxon>Coccomyxa</taxon>
    </lineage>
</organism>
<proteinExistence type="predicted"/>
<comment type="caution">
    <text evidence="4">The sequence shown here is derived from an EMBL/GenBank/DDBJ whole genome shotgun (WGS) entry which is preliminary data.</text>
</comment>
<dbReference type="EMBL" id="CAUYUE010000001">
    <property type="protein sequence ID" value="CAK0733952.1"/>
    <property type="molecule type" value="Genomic_DNA"/>
</dbReference>
<name>A0AAV1HQ08_9CHLO</name>
<gene>
    <name evidence="4" type="ORF">CVIRNUC_000360</name>
</gene>
<evidence type="ECO:0000256" key="3">
    <source>
        <dbReference type="SAM" id="SignalP"/>
    </source>
</evidence>
<keyword evidence="5" id="KW-1185">Reference proteome</keyword>
<evidence type="ECO:0000313" key="4">
    <source>
        <dbReference type="EMBL" id="CAK0733952.1"/>
    </source>
</evidence>
<feature type="signal peptide" evidence="3">
    <location>
        <begin position="1"/>
        <end position="28"/>
    </location>
</feature>
<feature type="transmembrane region" description="Helical" evidence="2">
    <location>
        <begin position="186"/>
        <end position="207"/>
    </location>
</feature>
<dbReference type="AlphaFoldDB" id="A0AAV1HQ08"/>
<feature type="chain" id="PRO_5043561523" description="Transmembrane protein" evidence="3">
    <location>
        <begin position="29"/>
        <end position="238"/>
    </location>
</feature>
<protein>
    <recommendedName>
        <fullName evidence="6">Transmembrane protein</fullName>
    </recommendedName>
</protein>
<evidence type="ECO:0000256" key="1">
    <source>
        <dbReference type="SAM" id="MobiDB-lite"/>
    </source>
</evidence>
<sequence>MAKQAHRSAPFVPYLVLLLCCSSWQARGQLGFDSLGDIVEDEGSPSPSLEHRSHFKAHRDNAAAAPGPYAEGPKARAPSAAVLPSRAVEGVAHAGAPAAGGPALPPHLQPAGSGEILPQKPRSHASVPVQAPGFVIVGGDNSTALNATQTYTPAPSAFVSDDGTLVLTGPASPGTPLSTSASADRLLWWVVAVILLVGIMCSIAWAYSRNRNRRYMDLKEADNRMTEMAAQQRHDARV</sequence>